<name>A0A0E9RGX6_ANGAN</name>
<reference evidence="1" key="2">
    <citation type="journal article" date="2015" name="Fish Shellfish Immunol.">
        <title>Early steps in the European eel (Anguilla anguilla)-Vibrio vulnificus interaction in the gills: Role of the RtxA13 toxin.</title>
        <authorList>
            <person name="Callol A."/>
            <person name="Pajuelo D."/>
            <person name="Ebbesson L."/>
            <person name="Teles M."/>
            <person name="MacKenzie S."/>
            <person name="Amaro C."/>
        </authorList>
    </citation>
    <scope>NUCLEOTIDE SEQUENCE</scope>
</reference>
<proteinExistence type="predicted"/>
<reference evidence="1" key="1">
    <citation type="submission" date="2014-11" db="EMBL/GenBank/DDBJ databases">
        <authorList>
            <person name="Amaro Gonzalez C."/>
        </authorList>
    </citation>
    <scope>NUCLEOTIDE SEQUENCE</scope>
</reference>
<evidence type="ECO:0000313" key="1">
    <source>
        <dbReference type="EMBL" id="JAH27608.1"/>
    </source>
</evidence>
<accession>A0A0E9RGX6</accession>
<organism evidence="1">
    <name type="scientific">Anguilla anguilla</name>
    <name type="common">European freshwater eel</name>
    <name type="synonym">Muraena anguilla</name>
    <dbReference type="NCBI Taxonomy" id="7936"/>
    <lineage>
        <taxon>Eukaryota</taxon>
        <taxon>Metazoa</taxon>
        <taxon>Chordata</taxon>
        <taxon>Craniata</taxon>
        <taxon>Vertebrata</taxon>
        <taxon>Euteleostomi</taxon>
        <taxon>Actinopterygii</taxon>
        <taxon>Neopterygii</taxon>
        <taxon>Teleostei</taxon>
        <taxon>Anguilliformes</taxon>
        <taxon>Anguillidae</taxon>
        <taxon>Anguilla</taxon>
    </lineage>
</organism>
<protein>
    <submittedName>
        <fullName evidence="1">Uncharacterized protein</fullName>
    </submittedName>
</protein>
<dbReference type="AlphaFoldDB" id="A0A0E9RGX6"/>
<sequence>MLLDIKIKPPHPASHNNILRLLQDENDENKLAKIHFHNPNLIKVH</sequence>
<dbReference type="EMBL" id="GBXM01080969">
    <property type="protein sequence ID" value="JAH27608.1"/>
    <property type="molecule type" value="Transcribed_RNA"/>
</dbReference>